<sequence length="100" mass="10491">MIDQAATTAVGGPTPVAAGAQSQWQWQSQSQSQSQSYDRMSHVCCGPCRIQTRLALAAKEMPNACLRLSPGAPLMTGFGLLACLPLQAAGLLVKKDVFSA</sequence>
<evidence type="ECO:0000256" key="1">
    <source>
        <dbReference type="SAM" id="MobiDB-lite"/>
    </source>
</evidence>
<keyword evidence="3" id="KW-1185">Reference proteome</keyword>
<organism evidence="2 3">
    <name type="scientific">Drosophila guanche</name>
    <name type="common">Fruit fly</name>
    <dbReference type="NCBI Taxonomy" id="7266"/>
    <lineage>
        <taxon>Eukaryota</taxon>
        <taxon>Metazoa</taxon>
        <taxon>Ecdysozoa</taxon>
        <taxon>Arthropoda</taxon>
        <taxon>Hexapoda</taxon>
        <taxon>Insecta</taxon>
        <taxon>Pterygota</taxon>
        <taxon>Neoptera</taxon>
        <taxon>Endopterygota</taxon>
        <taxon>Diptera</taxon>
        <taxon>Brachycera</taxon>
        <taxon>Muscomorpha</taxon>
        <taxon>Ephydroidea</taxon>
        <taxon>Drosophilidae</taxon>
        <taxon>Drosophila</taxon>
        <taxon>Sophophora</taxon>
    </lineage>
</organism>
<dbReference type="AlphaFoldDB" id="A0A3B0K007"/>
<gene>
    <name evidence="2" type="ORF">DGUA_6G015396</name>
</gene>
<evidence type="ECO:0000313" key="3">
    <source>
        <dbReference type="Proteomes" id="UP000268350"/>
    </source>
</evidence>
<dbReference type="EMBL" id="OUUW01000013">
    <property type="protein sequence ID" value="SPP87657.1"/>
    <property type="molecule type" value="Genomic_DNA"/>
</dbReference>
<name>A0A3B0K007_DROGU</name>
<protein>
    <submittedName>
        <fullName evidence="2">Uncharacterized protein</fullName>
    </submittedName>
</protein>
<evidence type="ECO:0000313" key="2">
    <source>
        <dbReference type="EMBL" id="SPP87657.1"/>
    </source>
</evidence>
<feature type="region of interest" description="Disordered" evidence="1">
    <location>
        <begin position="1"/>
        <end position="33"/>
    </location>
</feature>
<accession>A0A3B0K007</accession>
<reference evidence="3" key="1">
    <citation type="submission" date="2018-01" db="EMBL/GenBank/DDBJ databases">
        <authorList>
            <person name="Alioto T."/>
            <person name="Alioto T."/>
        </authorList>
    </citation>
    <scope>NUCLEOTIDE SEQUENCE [LARGE SCALE GENOMIC DNA]</scope>
</reference>
<feature type="non-terminal residue" evidence="2">
    <location>
        <position position="100"/>
    </location>
</feature>
<dbReference type="Proteomes" id="UP000268350">
    <property type="component" value="Unassembled WGS sequence"/>
</dbReference>
<proteinExistence type="predicted"/>